<gene>
    <name evidence="1" type="ORF">nbrc107696_26640</name>
</gene>
<evidence type="ECO:0000313" key="1">
    <source>
        <dbReference type="EMBL" id="GEE02218.1"/>
    </source>
</evidence>
<proteinExistence type="predicted"/>
<comment type="caution">
    <text evidence="1">The sequence shown here is derived from an EMBL/GenBank/DDBJ whole genome shotgun (WGS) entry which is preliminary data.</text>
</comment>
<keyword evidence="2" id="KW-1185">Reference proteome</keyword>
<accession>A0A7I9VA11</accession>
<dbReference type="EMBL" id="BJOV01000005">
    <property type="protein sequence ID" value="GEE02218.1"/>
    <property type="molecule type" value="Genomic_DNA"/>
</dbReference>
<sequence length="112" mass="12775">MLREPPLANDGAVARPIERVEAVEVEWRASVVTQQGRILDGRCPQPSEIHYSADELIARPDQHESRRDRRSVPVLLEHADKTLGRQIVHKCNPLEVRIKRLAWIDCNSSGEH</sequence>
<evidence type="ECO:0000313" key="2">
    <source>
        <dbReference type="Proteomes" id="UP000444960"/>
    </source>
</evidence>
<organism evidence="1 2">
    <name type="scientific">Gordonia spumicola</name>
    <dbReference type="NCBI Taxonomy" id="589161"/>
    <lineage>
        <taxon>Bacteria</taxon>
        <taxon>Bacillati</taxon>
        <taxon>Actinomycetota</taxon>
        <taxon>Actinomycetes</taxon>
        <taxon>Mycobacteriales</taxon>
        <taxon>Gordoniaceae</taxon>
        <taxon>Gordonia</taxon>
    </lineage>
</organism>
<dbReference type="AlphaFoldDB" id="A0A7I9VA11"/>
<protein>
    <submittedName>
        <fullName evidence="1">Uncharacterized protein</fullName>
    </submittedName>
</protein>
<reference evidence="2" key="1">
    <citation type="submission" date="2019-06" db="EMBL/GenBank/DDBJ databases">
        <title>Gordonia isolated from sludge of a wastewater treatment plant.</title>
        <authorList>
            <person name="Tamura T."/>
            <person name="Aoyama K."/>
            <person name="Kang Y."/>
            <person name="Saito S."/>
            <person name="Akiyama N."/>
            <person name="Yazawa K."/>
            <person name="Gonoi T."/>
            <person name="Mikami Y."/>
        </authorList>
    </citation>
    <scope>NUCLEOTIDE SEQUENCE [LARGE SCALE GENOMIC DNA]</scope>
    <source>
        <strain evidence="2">NBRC 107696</strain>
    </source>
</reference>
<dbReference type="Proteomes" id="UP000444960">
    <property type="component" value="Unassembled WGS sequence"/>
</dbReference>
<name>A0A7I9VA11_9ACTN</name>